<dbReference type="Gene3D" id="3.40.50.300">
    <property type="entry name" value="P-loop containing nucleotide triphosphate hydrolases"/>
    <property type="match status" value="1"/>
</dbReference>
<evidence type="ECO:0000259" key="2">
    <source>
        <dbReference type="Pfam" id="PF17289"/>
    </source>
</evidence>
<feature type="domain" description="Terminase large subunit gp17-like C-terminal" evidence="2">
    <location>
        <begin position="255"/>
        <end position="398"/>
    </location>
</feature>
<dbReference type="InterPro" id="IPR035421">
    <property type="entry name" value="Terminase_6C"/>
</dbReference>
<evidence type="ECO:0000313" key="3">
    <source>
        <dbReference type="EMBL" id="KKN15087.1"/>
    </source>
</evidence>
<dbReference type="Pfam" id="PF03237">
    <property type="entry name" value="Terminase_6N"/>
    <property type="match status" value="1"/>
</dbReference>
<gene>
    <name evidence="3" type="ORF">LCGC14_0989620</name>
</gene>
<dbReference type="InterPro" id="IPR027417">
    <property type="entry name" value="P-loop_NTPase"/>
</dbReference>
<name>A0A0F9NSW4_9ZZZZ</name>
<dbReference type="AlphaFoldDB" id="A0A0F9NSW4"/>
<accession>A0A0F9NSW4</accession>
<dbReference type="Pfam" id="PF17289">
    <property type="entry name" value="Terminase_6C"/>
    <property type="match status" value="1"/>
</dbReference>
<organism evidence="3">
    <name type="scientific">marine sediment metagenome</name>
    <dbReference type="NCBI Taxonomy" id="412755"/>
    <lineage>
        <taxon>unclassified sequences</taxon>
        <taxon>metagenomes</taxon>
        <taxon>ecological metagenomes</taxon>
    </lineage>
</organism>
<comment type="caution">
    <text evidence="3">The sequence shown here is derived from an EMBL/GenBank/DDBJ whole genome shotgun (WGS) entry which is preliminary data.</text>
</comment>
<reference evidence="3" key="1">
    <citation type="journal article" date="2015" name="Nature">
        <title>Complex archaea that bridge the gap between prokaryotes and eukaryotes.</title>
        <authorList>
            <person name="Spang A."/>
            <person name="Saw J.H."/>
            <person name="Jorgensen S.L."/>
            <person name="Zaremba-Niedzwiedzka K."/>
            <person name="Martijn J."/>
            <person name="Lind A.E."/>
            <person name="van Eijk R."/>
            <person name="Schleper C."/>
            <person name="Guy L."/>
            <person name="Ettema T.J."/>
        </authorList>
    </citation>
    <scope>NUCLEOTIDE SEQUENCE</scope>
</reference>
<protein>
    <recommendedName>
        <fullName evidence="2">Terminase large subunit gp17-like C-terminal domain-containing protein</fullName>
    </recommendedName>
</protein>
<sequence length="410" mass="46320">MQQPEREQLEALVEEWTFRWNIQARDKQKVPPGDWVIWAIISGRGWGKTRVGAETVRYWSDHVPFIHCIGRTSADIRDTMVEGPAGILAVHPEHNRPKYEPSKKRLTWPNGCKAQLFTADEPDVLRGPQCHKLWADELASWKYAQETWDNALMGLRMGKHPQAIITTTPRPIQILKDIIKDEDNHITSGSTFENKANLSAVFFKKVVSRYDGTRLGRQELYAELLEDIEGALWTQKMIEKAHVNKAPEMIRIVVAIDPAVTSKKDSDDTGIVVCGLGVDERGYILEDITGKYTPNQWAKLAIGAYNQHHADRIIGEVNNGGDLIETVIKTIDKSIPYSSVWASRGKVTRAEPVQALYEQNRVKHVGSLPELETEMTTWAAKEGDPSPNRIDAMVWGITELMIESSTFFVV</sequence>
<proteinExistence type="predicted"/>
<keyword evidence="1" id="KW-1188">Viral release from host cell</keyword>
<dbReference type="EMBL" id="LAZR01003748">
    <property type="protein sequence ID" value="KKN15087.1"/>
    <property type="molecule type" value="Genomic_DNA"/>
</dbReference>
<evidence type="ECO:0000256" key="1">
    <source>
        <dbReference type="ARBA" id="ARBA00022612"/>
    </source>
</evidence>